<dbReference type="VEuPathDB" id="FungiDB:PSTT_07774"/>
<feature type="region of interest" description="Disordered" evidence="1">
    <location>
        <begin position="1"/>
        <end position="45"/>
    </location>
</feature>
<dbReference type="EMBL" id="PKSL01000067">
    <property type="protein sequence ID" value="POW08158.1"/>
    <property type="molecule type" value="Genomic_DNA"/>
</dbReference>
<keyword evidence="3" id="KW-1185">Reference proteome</keyword>
<dbReference type="VEuPathDB" id="FungiDB:PSHT_15530"/>
<evidence type="ECO:0000256" key="1">
    <source>
        <dbReference type="SAM" id="MobiDB-lite"/>
    </source>
</evidence>
<gene>
    <name evidence="2" type="ORF">PSTT_07774</name>
</gene>
<comment type="caution">
    <text evidence="2">The sequence shown here is derived from an EMBL/GenBank/DDBJ whole genome shotgun (WGS) entry which is preliminary data.</text>
</comment>
<reference evidence="2" key="1">
    <citation type="submission" date="2017-12" db="EMBL/GenBank/DDBJ databases">
        <title>Gene loss provides genomic basis for host adaptation in cereal stripe rust fungi.</title>
        <authorList>
            <person name="Xia C."/>
        </authorList>
    </citation>
    <scope>NUCLEOTIDE SEQUENCE [LARGE SCALE GENOMIC DNA]</scope>
    <source>
        <strain evidence="2">93-210</strain>
    </source>
</reference>
<sequence>MSNSTMGVSKSEKRQHKHNAEKKQTHHSPVTTTFKPKDVPSNSNDQTMEDAAAIVSDWEEDALVEEPKLNKQKLFNKGEEDSNMYNSNVQFKPELTNKTTTTRDYGATFAAFKDLCSPFFRFRSARSTHPDFNPLAGEPTLKAKNRIGCYIRAIGLNSHVDDVDSVGVKNGLQQLSILPQLLQKLSHNKWPNEWIVHLTLDNALKLPKYFDLLTKGILYGFSKDLTYYYIAPPLLPKDYTVNGLYPRGTISIPATLAVDPGRIPEIIKTDLKLVQPNDEEDTSLEVIKVVHQADRMGEHVMMTGEYIVHIRCLLQRTAGERFWLLNQKSLMVQLDNRKFKFTFNQYCMTCGFEEHVHVKNCPYSVALSDLYQRHKKLTSNSGAQATEYANNIQLKRPDAGPEAKQSHPGPSKAAPSVKGKGKQQQTCQYPFFTYQYCYVTRKT</sequence>
<feature type="compositionally biased region" description="Polar residues" evidence="1">
    <location>
        <begin position="27"/>
        <end position="45"/>
    </location>
</feature>
<dbReference type="AlphaFoldDB" id="A0A2S4VF66"/>
<name>A0A2S4VF66_9BASI</name>
<evidence type="ECO:0000313" key="3">
    <source>
        <dbReference type="Proteomes" id="UP000239156"/>
    </source>
</evidence>
<proteinExistence type="predicted"/>
<dbReference type="Proteomes" id="UP000239156">
    <property type="component" value="Unassembled WGS sequence"/>
</dbReference>
<evidence type="ECO:0000313" key="2">
    <source>
        <dbReference type="EMBL" id="POW08158.1"/>
    </source>
</evidence>
<organism evidence="2 3">
    <name type="scientific">Puccinia striiformis</name>
    <dbReference type="NCBI Taxonomy" id="27350"/>
    <lineage>
        <taxon>Eukaryota</taxon>
        <taxon>Fungi</taxon>
        <taxon>Dikarya</taxon>
        <taxon>Basidiomycota</taxon>
        <taxon>Pucciniomycotina</taxon>
        <taxon>Pucciniomycetes</taxon>
        <taxon>Pucciniales</taxon>
        <taxon>Pucciniaceae</taxon>
        <taxon>Puccinia</taxon>
    </lineage>
</organism>
<accession>A0A2S4VF66</accession>
<feature type="compositionally biased region" description="Basic residues" evidence="1">
    <location>
        <begin position="13"/>
        <end position="26"/>
    </location>
</feature>
<feature type="region of interest" description="Disordered" evidence="1">
    <location>
        <begin position="397"/>
        <end position="421"/>
    </location>
</feature>
<protein>
    <submittedName>
        <fullName evidence="2">Uncharacterized protein</fullName>
    </submittedName>
</protein>